<dbReference type="AlphaFoldDB" id="A0A8S9IR10"/>
<dbReference type="PANTHER" id="PTHR33919">
    <property type="entry name" value="OS09G0127700 PROTEIN"/>
    <property type="match status" value="1"/>
</dbReference>
<proteinExistence type="predicted"/>
<dbReference type="EMBL" id="QGKY02001015">
    <property type="protein sequence ID" value="KAF2571853.1"/>
    <property type="molecule type" value="Genomic_DNA"/>
</dbReference>
<evidence type="ECO:0000256" key="1">
    <source>
        <dbReference type="SAM" id="MobiDB-lite"/>
    </source>
</evidence>
<evidence type="ECO:0008006" key="5">
    <source>
        <dbReference type="Google" id="ProtNLM"/>
    </source>
</evidence>
<organism evidence="4">
    <name type="scientific">Brassica cretica</name>
    <name type="common">Mustard</name>
    <dbReference type="NCBI Taxonomy" id="69181"/>
    <lineage>
        <taxon>Eukaryota</taxon>
        <taxon>Viridiplantae</taxon>
        <taxon>Streptophyta</taxon>
        <taxon>Embryophyta</taxon>
        <taxon>Tracheophyta</taxon>
        <taxon>Spermatophyta</taxon>
        <taxon>Magnoliopsida</taxon>
        <taxon>eudicotyledons</taxon>
        <taxon>Gunneridae</taxon>
        <taxon>Pentapetalae</taxon>
        <taxon>rosids</taxon>
        <taxon>malvids</taxon>
        <taxon>Brassicales</taxon>
        <taxon>Brassicaceae</taxon>
        <taxon>Brassiceae</taxon>
        <taxon>Brassica</taxon>
    </lineage>
</organism>
<feature type="compositionally biased region" description="Low complexity" evidence="1">
    <location>
        <begin position="44"/>
        <end position="56"/>
    </location>
</feature>
<dbReference type="Proteomes" id="UP000712281">
    <property type="component" value="Unassembled WGS sequence"/>
</dbReference>
<evidence type="ECO:0000256" key="2">
    <source>
        <dbReference type="SAM" id="Phobius"/>
    </source>
</evidence>
<evidence type="ECO:0000313" key="3">
    <source>
        <dbReference type="EMBL" id="KAF2535978.1"/>
    </source>
</evidence>
<feature type="transmembrane region" description="Helical" evidence="2">
    <location>
        <begin position="77"/>
        <end position="99"/>
    </location>
</feature>
<evidence type="ECO:0000313" key="4">
    <source>
        <dbReference type="EMBL" id="KAF2571853.1"/>
    </source>
</evidence>
<protein>
    <recommendedName>
        <fullName evidence="5">NFU1 iron-sulfur cluster protein</fullName>
    </recommendedName>
</protein>
<keyword evidence="2" id="KW-1133">Transmembrane helix</keyword>
<gene>
    <name evidence="3" type="ORF">F2Q68_00023128</name>
    <name evidence="4" type="ORF">F2Q70_00006497</name>
</gene>
<comment type="caution">
    <text evidence="4">The sequence shown here is derived from an EMBL/GenBank/DDBJ whole genome shotgun (WGS) entry which is preliminary data.</text>
</comment>
<keyword evidence="2" id="KW-0472">Membrane</keyword>
<dbReference type="PANTHER" id="PTHR33919:SF11">
    <property type="entry name" value="EXPRESSED PROTEIN"/>
    <property type="match status" value="1"/>
</dbReference>
<dbReference type="EMBL" id="QGKW02002228">
    <property type="protein sequence ID" value="KAF2535978.1"/>
    <property type="molecule type" value="Genomic_DNA"/>
</dbReference>
<reference evidence="4" key="1">
    <citation type="submission" date="2019-12" db="EMBL/GenBank/DDBJ databases">
        <title>Genome sequencing and annotation of Brassica cretica.</title>
        <authorList>
            <person name="Studholme D.J."/>
            <person name="Sarris P.F."/>
        </authorList>
    </citation>
    <scope>NUCLEOTIDE SEQUENCE</scope>
    <source>
        <strain evidence="3">PFS-001/15</strain>
        <strain evidence="4">PFS-102/07</strain>
        <tissue evidence="4">Leaf</tissue>
    </source>
</reference>
<keyword evidence="2" id="KW-0812">Transmembrane</keyword>
<sequence length="183" mass="20373">MSPSSFILHNLNTPDLSPKPAMAVRSTGTHLKSMVQRLRTYATATTPKPKAYSPTAEYGGQRPATTTTATKGDFMPVYVSIGMISLSVSFGLYTAYLHLHENPSVRVNKKTRETVPEVEDPDRVINEADRLANRSWFRKLAHVQDFDKQDVIPDPIRKDHFAHKPRAVTLKDVGVDPKMSAAN</sequence>
<accession>A0A8S9IR10</accession>
<name>A0A8S9IR10_BRACR</name>
<feature type="region of interest" description="Disordered" evidence="1">
    <location>
        <begin position="44"/>
        <end position="63"/>
    </location>
</feature>